<evidence type="ECO:0000256" key="4">
    <source>
        <dbReference type="ARBA" id="ARBA00023284"/>
    </source>
</evidence>
<dbReference type="SUPFAM" id="SSF52833">
    <property type="entry name" value="Thioredoxin-like"/>
    <property type="match status" value="1"/>
</dbReference>
<evidence type="ECO:0000256" key="1">
    <source>
        <dbReference type="ARBA" id="ARBA00022559"/>
    </source>
</evidence>
<accession>A0ABP4ZWA6</accession>
<name>A0ABP4ZWA6_9MICO</name>
<keyword evidence="4" id="KW-0676">Redox-active center</keyword>
<dbReference type="Gene3D" id="3.40.30.10">
    <property type="entry name" value="Glutaredoxin"/>
    <property type="match status" value="1"/>
</dbReference>
<dbReference type="PROSITE" id="PS51352">
    <property type="entry name" value="THIOREDOXIN_2"/>
    <property type="match status" value="1"/>
</dbReference>
<dbReference type="Proteomes" id="UP001501094">
    <property type="component" value="Unassembled WGS sequence"/>
</dbReference>
<evidence type="ECO:0000256" key="3">
    <source>
        <dbReference type="ARBA" id="ARBA00023002"/>
    </source>
</evidence>
<feature type="region of interest" description="Disordered" evidence="5">
    <location>
        <begin position="1"/>
        <end position="23"/>
    </location>
</feature>
<evidence type="ECO:0000313" key="7">
    <source>
        <dbReference type="EMBL" id="GAA1867360.1"/>
    </source>
</evidence>
<dbReference type="PIRSF" id="PIRSF000239">
    <property type="entry name" value="AHPC"/>
    <property type="match status" value="1"/>
</dbReference>
<keyword evidence="3" id="KW-0560">Oxidoreductase</keyword>
<dbReference type="InterPro" id="IPR036249">
    <property type="entry name" value="Thioredoxin-like_sf"/>
</dbReference>
<comment type="caution">
    <text evidence="7">The sequence shown here is derived from an EMBL/GenBank/DDBJ whole genome shotgun (WGS) entry which is preliminary data.</text>
</comment>
<dbReference type="EMBL" id="BAAANL010000005">
    <property type="protein sequence ID" value="GAA1867360.1"/>
    <property type="molecule type" value="Genomic_DNA"/>
</dbReference>
<dbReference type="InterPro" id="IPR000866">
    <property type="entry name" value="AhpC/TSA"/>
</dbReference>
<evidence type="ECO:0000313" key="8">
    <source>
        <dbReference type="Proteomes" id="UP001501094"/>
    </source>
</evidence>
<evidence type="ECO:0000256" key="2">
    <source>
        <dbReference type="ARBA" id="ARBA00022862"/>
    </source>
</evidence>
<protein>
    <submittedName>
        <fullName evidence="7">Peroxiredoxin</fullName>
    </submittedName>
</protein>
<keyword evidence="8" id="KW-1185">Reference proteome</keyword>
<evidence type="ECO:0000256" key="5">
    <source>
        <dbReference type="SAM" id="MobiDB-lite"/>
    </source>
</evidence>
<organism evidence="7 8">
    <name type="scientific">Myceligenerans crystallogenes</name>
    <dbReference type="NCBI Taxonomy" id="316335"/>
    <lineage>
        <taxon>Bacteria</taxon>
        <taxon>Bacillati</taxon>
        <taxon>Actinomycetota</taxon>
        <taxon>Actinomycetes</taxon>
        <taxon>Micrococcales</taxon>
        <taxon>Promicromonosporaceae</taxon>
        <taxon>Myceligenerans</taxon>
    </lineage>
</organism>
<dbReference type="PANTHER" id="PTHR43110:SF1">
    <property type="entry name" value="THIOL PEROXIDASE"/>
    <property type="match status" value="1"/>
</dbReference>
<sequence>MGGPGDAGTVVGPGDPAPDFTLPDTHGTPFHLADLAGGPVLVVFFPFAFSGICTGELCELRDNIEDFETAGVRLLAVSTDPVFTLKAWQEIEGFGFDLLSDFWPHGAVSRAFGVFDDESGHALRGSFLIDDDGIVRWSIVNPRGQRRDLEGYRRALAEI</sequence>
<feature type="domain" description="Thioredoxin" evidence="6">
    <location>
        <begin position="11"/>
        <end position="159"/>
    </location>
</feature>
<gene>
    <name evidence="7" type="ORF">GCM10009751_26960</name>
</gene>
<keyword evidence="1" id="KW-0575">Peroxidase</keyword>
<dbReference type="PANTHER" id="PTHR43110">
    <property type="entry name" value="THIOL PEROXIDASE"/>
    <property type="match status" value="1"/>
</dbReference>
<dbReference type="InterPro" id="IPR050455">
    <property type="entry name" value="Tpx_Peroxidase_subfamily"/>
</dbReference>
<proteinExistence type="predicted"/>
<evidence type="ECO:0000259" key="6">
    <source>
        <dbReference type="PROSITE" id="PS51352"/>
    </source>
</evidence>
<dbReference type="InterPro" id="IPR013766">
    <property type="entry name" value="Thioredoxin_domain"/>
</dbReference>
<dbReference type="InterPro" id="IPR024706">
    <property type="entry name" value="Peroxiredoxin_AhpC-typ"/>
</dbReference>
<keyword evidence="2" id="KW-0049">Antioxidant</keyword>
<reference evidence="8" key="1">
    <citation type="journal article" date="2019" name="Int. J. Syst. Evol. Microbiol.">
        <title>The Global Catalogue of Microorganisms (GCM) 10K type strain sequencing project: providing services to taxonomists for standard genome sequencing and annotation.</title>
        <authorList>
            <consortium name="The Broad Institute Genomics Platform"/>
            <consortium name="The Broad Institute Genome Sequencing Center for Infectious Disease"/>
            <person name="Wu L."/>
            <person name="Ma J."/>
        </authorList>
    </citation>
    <scope>NUCLEOTIDE SEQUENCE [LARGE SCALE GENOMIC DNA]</scope>
    <source>
        <strain evidence="8">JCM 14326</strain>
    </source>
</reference>
<dbReference type="CDD" id="cd03018">
    <property type="entry name" value="PRX_AhpE_like"/>
    <property type="match status" value="1"/>
</dbReference>
<dbReference type="RefSeq" id="WP_344103719.1">
    <property type="nucleotide sequence ID" value="NZ_BAAANL010000005.1"/>
</dbReference>
<dbReference type="Pfam" id="PF00578">
    <property type="entry name" value="AhpC-TSA"/>
    <property type="match status" value="1"/>
</dbReference>